<feature type="transmembrane region" description="Helical" evidence="9">
    <location>
        <begin position="419"/>
        <end position="439"/>
    </location>
</feature>
<accession>A0A9P6G3I2</accession>
<keyword evidence="5 9" id="KW-1133">Transmembrane helix</keyword>
<evidence type="ECO:0000256" key="10">
    <source>
        <dbReference type="SAM" id="SignalP"/>
    </source>
</evidence>
<feature type="transmembrane region" description="Helical" evidence="9">
    <location>
        <begin position="445"/>
        <end position="462"/>
    </location>
</feature>
<dbReference type="InterPro" id="IPR036514">
    <property type="entry name" value="SGNH_hydro_sf"/>
</dbReference>
<feature type="transmembrane region" description="Helical" evidence="9">
    <location>
        <begin position="344"/>
        <end position="367"/>
    </location>
</feature>
<evidence type="ECO:0000256" key="1">
    <source>
        <dbReference type="ARBA" id="ARBA00004141"/>
    </source>
</evidence>
<feature type="region of interest" description="Disordered" evidence="8">
    <location>
        <begin position="738"/>
        <end position="794"/>
    </location>
</feature>
<dbReference type="PANTHER" id="PTHR13533">
    <property type="entry name" value="N-ACETYLNEURAMINATE 9-O-ACETYLTRANSFERASE"/>
    <property type="match status" value="1"/>
</dbReference>
<dbReference type="Proteomes" id="UP000780801">
    <property type="component" value="Unassembled WGS sequence"/>
</dbReference>
<feature type="transmembrane region" description="Helical" evidence="9">
    <location>
        <begin position="570"/>
        <end position="590"/>
    </location>
</feature>
<feature type="chain" id="PRO_5040297647" description="Cas1p 10 TM acyl transferase domain-containing protein" evidence="10">
    <location>
        <begin position="27"/>
        <end position="983"/>
    </location>
</feature>
<dbReference type="GO" id="GO:0016020">
    <property type="term" value="C:membrane"/>
    <property type="evidence" value="ECO:0007669"/>
    <property type="project" value="UniProtKB-SubCell"/>
</dbReference>
<comment type="subcellular location">
    <subcellularLocation>
        <location evidence="1">Membrane</location>
        <topology evidence="1">Multi-pass membrane protein</topology>
    </subcellularLocation>
</comment>
<feature type="transmembrane region" description="Helical" evidence="9">
    <location>
        <begin position="379"/>
        <end position="398"/>
    </location>
</feature>
<evidence type="ECO:0000256" key="9">
    <source>
        <dbReference type="SAM" id="Phobius"/>
    </source>
</evidence>
<keyword evidence="3" id="KW-0808">Transferase</keyword>
<evidence type="ECO:0000313" key="13">
    <source>
        <dbReference type="EMBL" id="KAF9586364.1"/>
    </source>
</evidence>
<feature type="domain" description="Cas1p 10 TM acyl transferase" evidence="11">
    <location>
        <begin position="299"/>
        <end position="738"/>
    </location>
</feature>
<dbReference type="InterPro" id="IPR057106">
    <property type="entry name" value="NXPE4_C"/>
</dbReference>
<name>A0A9P6G3I2_9FUNG</name>
<dbReference type="GO" id="GO:0016740">
    <property type="term" value="F:transferase activity"/>
    <property type="evidence" value="ECO:0007669"/>
    <property type="project" value="UniProtKB-KW"/>
</dbReference>
<feature type="transmembrane region" description="Helical" evidence="9">
    <location>
        <begin position="602"/>
        <end position="624"/>
    </location>
</feature>
<evidence type="ECO:0000256" key="4">
    <source>
        <dbReference type="ARBA" id="ARBA00022692"/>
    </source>
</evidence>
<feature type="region of interest" description="Disordered" evidence="8">
    <location>
        <begin position="820"/>
        <end position="915"/>
    </location>
</feature>
<sequence length="983" mass="109982">MQTWPARLNRTQLLFWAISATLVVLAGLRQILDPADRTRCRSLLNEGTWVDRQNQQWYPTGCMLKTYTSPSIQSCLKGSRVVMIGDSVVRQLYNATVQKALPGIKVEGDRHSDIYVHDPLSGMEFEFYWDPVLNSTKAKDLIWPEESANRIVDRQSNKQTPTIFLVGIGIWHIRYPEWSGGRDRWHQLVQQLVKRMDDPNATSLGHNIFLSPISAVNPEKLSPERQKMLLPEEIDTMNQILFQETLETTITVPFVWSQMSGTANNATNDGLHFSLPVMSVKADIMLNFVCNNKLPKVAPMTATCCYDYPSNQWFQTLMLAFFLVWLPTGYIVQTYFRQSALAGIFPSIAVLRALSIVSAAVVFMYFSDRTTVFAKGNKINALATFFVYSILAAGCFTLKVSEKDQPFLNRDQTDEWKGWMQLIILAYHYVGASSISWIYNPVRMLVASYLFMTGFGHFVFYYKKADFGVVRVASILVRLNLLTVFLAYTMDTTYLSYYFAPLVSFFYLVIYGMMYIGHKHNHVPVFIVSKIIITAILTAVFVHVPVFLDTIFAIIHFFYGVTWSAAEWRFRLNLDVWIVFVGSLVAYLFIKAQELSVTTHPRWNIIANTATALSLVSLLFYFAYTSMTNKFEYNRHHPFISWIPIVSFVILRNSTQYLRNTTSTFFAFIGKCSLETFIGQFHMWLAGDTKGILILAPASSNSVLIILNTVVTTFIFIMVANAVAGATGELSDWLVTGREPSTKNTPALPHNRPRITPSRSYSAVPTINTPEGGKERRERQMSLSPGAKRQSVMLSPIASSAGAFTPSTLKAMMDASYAKENKSRLGSPSLTPTPLGPSASSSSSSSPSPSSSSSFSGPYSPSVTPPEKPWEMVNMTDKSTSGAASDKARDQKGRHEQPNSVAGSSKFSKKHEGVSLQIDTTQVESPELALPQPSAVRTVSALSPSEVTFKSLWAHPGWKVAIFLGVTWVLNFGSNWPTTSTVQ</sequence>
<evidence type="ECO:0008006" key="15">
    <source>
        <dbReference type="Google" id="ProtNLM"/>
    </source>
</evidence>
<organism evidence="13 14">
    <name type="scientific">Lunasporangiospora selenospora</name>
    <dbReference type="NCBI Taxonomy" id="979761"/>
    <lineage>
        <taxon>Eukaryota</taxon>
        <taxon>Fungi</taxon>
        <taxon>Fungi incertae sedis</taxon>
        <taxon>Mucoromycota</taxon>
        <taxon>Mortierellomycotina</taxon>
        <taxon>Mortierellomycetes</taxon>
        <taxon>Mortierellales</taxon>
        <taxon>Mortierellaceae</taxon>
        <taxon>Lunasporangiospora</taxon>
    </lineage>
</organism>
<evidence type="ECO:0000259" key="11">
    <source>
        <dbReference type="Pfam" id="PF07779"/>
    </source>
</evidence>
<keyword evidence="14" id="KW-1185">Reference proteome</keyword>
<dbReference type="AlphaFoldDB" id="A0A9P6G3I2"/>
<keyword evidence="4 9" id="KW-0812">Transmembrane</keyword>
<dbReference type="PANTHER" id="PTHR13533:SF1">
    <property type="entry name" value="N-ACETYLNEURAMINATE 9-O-ACETYLTRANSFERASE"/>
    <property type="match status" value="1"/>
</dbReference>
<evidence type="ECO:0000256" key="3">
    <source>
        <dbReference type="ARBA" id="ARBA00022679"/>
    </source>
</evidence>
<feature type="domain" description="NXPE C-terminal" evidence="12">
    <location>
        <begin position="57"/>
        <end position="104"/>
    </location>
</feature>
<dbReference type="GO" id="GO:0005794">
    <property type="term" value="C:Golgi apparatus"/>
    <property type="evidence" value="ECO:0007669"/>
    <property type="project" value="UniProtKB-ARBA"/>
</dbReference>
<feature type="compositionally biased region" description="Basic and acidic residues" evidence="8">
    <location>
        <begin position="886"/>
        <end position="897"/>
    </location>
</feature>
<evidence type="ECO:0000256" key="5">
    <source>
        <dbReference type="ARBA" id="ARBA00022989"/>
    </source>
</evidence>
<evidence type="ECO:0000259" key="12">
    <source>
        <dbReference type="Pfam" id="PF24536"/>
    </source>
</evidence>
<comment type="similarity">
    <text evidence="2">Belongs to the PC-esterase family. CASD1 subfamily.</text>
</comment>
<feature type="transmembrane region" description="Helical" evidence="9">
    <location>
        <begin position="525"/>
        <end position="558"/>
    </location>
</feature>
<dbReference type="GO" id="GO:0005975">
    <property type="term" value="P:carbohydrate metabolic process"/>
    <property type="evidence" value="ECO:0007669"/>
    <property type="project" value="UniProtKB-ARBA"/>
</dbReference>
<dbReference type="InterPro" id="IPR012419">
    <property type="entry name" value="Cas1_AcylTrans_dom"/>
</dbReference>
<keyword evidence="6 9" id="KW-0472">Membrane</keyword>
<feature type="transmembrane region" description="Helical" evidence="9">
    <location>
        <begin position="494"/>
        <end position="513"/>
    </location>
</feature>
<protein>
    <recommendedName>
        <fullName evidence="15">Cas1p 10 TM acyl transferase domain-containing protein</fullName>
    </recommendedName>
</protein>
<dbReference type="Pfam" id="PF07779">
    <property type="entry name" value="Cas1_AcylT"/>
    <property type="match status" value="1"/>
</dbReference>
<proteinExistence type="inferred from homology"/>
<reference evidence="13" key="1">
    <citation type="journal article" date="2020" name="Fungal Divers.">
        <title>Resolving the Mortierellaceae phylogeny through synthesis of multi-gene phylogenetics and phylogenomics.</title>
        <authorList>
            <person name="Vandepol N."/>
            <person name="Liber J."/>
            <person name="Desiro A."/>
            <person name="Na H."/>
            <person name="Kennedy M."/>
            <person name="Barry K."/>
            <person name="Grigoriev I.V."/>
            <person name="Miller A.N."/>
            <person name="O'Donnell K."/>
            <person name="Stajich J.E."/>
            <person name="Bonito G."/>
        </authorList>
    </citation>
    <scope>NUCLEOTIDE SEQUENCE</scope>
    <source>
        <strain evidence="13">KOD1015</strain>
    </source>
</reference>
<evidence type="ECO:0000256" key="7">
    <source>
        <dbReference type="ARBA" id="ARBA00023180"/>
    </source>
</evidence>
<dbReference type="Gene3D" id="3.40.50.1110">
    <property type="entry name" value="SGNH hydrolase"/>
    <property type="match status" value="1"/>
</dbReference>
<dbReference type="OrthoDB" id="1932925at2759"/>
<feature type="signal peptide" evidence="10">
    <location>
        <begin position="1"/>
        <end position="26"/>
    </location>
</feature>
<evidence type="ECO:0000256" key="6">
    <source>
        <dbReference type="ARBA" id="ARBA00023136"/>
    </source>
</evidence>
<feature type="transmembrane region" description="Helical" evidence="9">
    <location>
        <begin position="469"/>
        <end position="488"/>
    </location>
</feature>
<evidence type="ECO:0000256" key="8">
    <source>
        <dbReference type="SAM" id="MobiDB-lite"/>
    </source>
</evidence>
<keyword evidence="7" id="KW-0325">Glycoprotein</keyword>
<feature type="transmembrane region" description="Helical" evidence="9">
    <location>
        <begin position="705"/>
        <end position="724"/>
    </location>
</feature>
<evidence type="ECO:0000256" key="2">
    <source>
        <dbReference type="ARBA" id="ARBA00010666"/>
    </source>
</evidence>
<feature type="compositionally biased region" description="Low complexity" evidence="8">
    <location>
        <begin position="824"/>
        <end position="862"/>
    </location>
</feature>
<dbReference type="Pfam" id="PF24536">
    <property type="entry name" value="NXPE4_C"/>
    <property type="match status" value="1"/>
</dbReference>
<dbReference type="EMBL" id="JAABOA010000040">
    <property type="protein sequence ID" value="KAF9586364.1"/>
    <property type="molecule type" value="Genomic_DNA"/>
</dbReference>
<evidence type="ECO:0000313" key="14">
    <source>
        <dbReference type="Proteomes" id="UP000780801"/>
    </source>
</evidence>
<feature type="compositionally biased region" description="Polar residues" evidence="8">
    <location>
        <begin position="757"/>
        <end position="769"/>
    </location>
</feature>
<gene>
    <name evidence="13" type="ORF">BGW38_006280</name>
</gene>
<keyword evidence="10" id="KW-0732">Signal</keyword>
<comment type="caution">
    <text evidence="13">The sequence shown here is derived from an EMBL/GenBank/DDBJ whole genome shotgun (WGS) entry which is preliminary data.</text>
</comment>